<evidence type="ECO:0000256" key="1">
    <source>
        <dbReference type="SAM" id="Phobius"/>
    </source>
</evidence>
<dbReference type="Proteomes" id="UP000580797">
    <property type="component" value="Unassembled WGS sequence"/>
</dbReference>
<dbReference type="AlphaFoldDB" id="A0A7W8TRM8"/>
<feature type="transmembrane region" description="Helical" evidence="1">
    <location>
        <begin position="29"/>
        <end position="49"/>
    </location>
</feature>
<protein>
    <submittedName>
        <fullName evidence="2">Lysozyme family protein</fullName>
    </submittedName>
</protein>
<name>A0A7W8TRM8_9MICC</name>
<keyword evidence="1" id="KW-1133">Transmembrane helix</keyword>
<keyword evidence="1" id="KW-0472">Membrane</keyword>
<evidence type="ECO:0000313" key="2">
    <source>
        <dbReference type="EMBL" id="MBB5511644.1"/>
    </source>
</evidence>
<dbReference type="EMBL" id="JACHDR010000001">
    <property type="protein sequence ID" value="MBB5511644.1"/>
    <property type="molecule type" value="Genomic_DNA"/>
</dbReference>
<reference evidence="2 3" key="1">
    <citation type="submission" date="2020-08" db="EMBL/GenBank/DDBJ databases">
        <title>Sequencing the genomes of 1000 actinobacteria strains.</title>
        <authorList>
            <person name="Klenk H.-P."/>
        </authorList>
    </citation>
    <scope>NUCLEOTIDE SEQUENCE [LARGE SCALE GENOMIC DNA]</scope>
    <source>
        <strain evidence="2 3">DSM 105783</strain>
    </source>
</reference>
<proteinExistence type="predicted"/>
<accession>A0A7W8TRM8</accession>
<gene>
    <name evidence="2" type="ORF">HD598_000331</name>
</gene>
<evidence type="ECO:0000313" key="3">
    <source>
        <dbReference type="Proteomes" id="UP000580797"/>
    </source>
</evidence>
<keyword evidence="1" id="KW-0812">Transmembrane</keyword>
<dbReference type="RefSeq" id="WP_183663378.1">
    <property type="nucleotide sequence ID" value="NZ_BAAARH010000009.1"/>
</dbReference>
<organism evidence="2 3">
    <name type="scientific">Neomicrococcus aestuarii</name>
    <dbReference type="NCBI Taxonomy" id="556325"/>
    <lineage>
        <taxon>Bacteria</taxon>
        <taxon>Bacillati</taxon>
        <taxon>Actinomycetota</taxon>
        <taxon>Actinomycetes</taxon>
        <taxon>Micrococcales</taxon>
        <taxon>Micrococcaceae</taxon>
        <taxon>Neomicrococcus</taxon>
    </lineage>
</organism>
<comment type="caution">
    <text evidence="2">The sequence shown here is derived from an EMBL/GenBank/DDBJ whole genome shotgun (WGS) entry which is preliminary data.</text>
</comment>
<sequence length="51" mass="5343">MWSIVLMAVGGLFIGGALSLRQQKAHISWIITAAALAIVSLGAAWALTYSN</sequence>